<sequence length="479" mass="54004">MVNFEALYINLRKHLHYVYLLYAIPMVYMAATITPPYQNPDEPNHFLRAEQITRGIMTPGFKYDTAKLSRADSLARNPLFSYPDRGGFSADKGIFEAETAFTKAQQSTDAKIDLEKVKECQTVKWGTGITYLNFGNTAIYPPLVYMMPALGVAVGKLLNLSILNTLYVSRVLNGALSIAMCFFALTLAKRSKVLLFIVLLFPMTVALFASISQDPFLISCAFLLTAIIDNVEFDANKSYSKWQTYAIIILISIIGIAKPPYILLGFVLLFLKLSPKIKIISIVVPIVVLASWLVINHAAFTVKFAPPELGFNPKLQVAYILQHPFKFIGLFFNWSLRGVNLYSRMFVGVLGWLDMQFSNFYYVVAYVTLFFGLIVSSGLKGYDNLKVRIALFIAFVMTFAAVFTAQYVTWTKLGATSFDGMQGRYLTPAYPFLALALSSSVIFKKMQRLKSILFIVILTFPIFTALNMVDGYIKRYYLR</sequence>
<dbReference type="RefSeq" id="WP_091149726.1">
    <property type="nucleotide sequence ID" value="NZ_FNAI01000005.1"/>
</dbReference>
<dbReference type="Pfam" id="PF09913">
    <property type="entry name" value="DUF2142"/>
    <property type="match status" value="1"/>
</dbReference>
<keyword evidence="1" id="KW-0472">Membrane</keyword>
<accession>A0A1G7BTM1</accession>
<dbReference type="Proteomes" id="UP000199072">
    <property type="component" value="Unassembled WGS sequence"/>
</dbReference>
<reference evidence="2 3" key="1">
    <citation type="submission" date="2016-10" db="EMBL/GenBank/DDBJ databases">
        <authorList>
            <person name="de Groot N.N."/>
        </authorList>
    </citation>
    <scope>NUCLEOTIDE SEQUENCE [LARGE SCALE GENOMIC DNA]</scope>
    <source>
        <strain evidence="2 3">47C3B</strain>
    </source>
</reference>
<evidence type="ECO:0000256" key="1">
    <source>
        <dbReference type="SAM" id="Phobius"/>
    </source>
</evidence>
<gene>
    <name evidence="2" type="ORF">SAMN05216464_105137</name>
</gene>
<dbReference type="AlphaFoldDB" id="A0A1G7BTM1"/>
<dbReference type="InterPro" id="IPR018674">
    <property type="entry name" value="DUF2142_membrane"/>
</dbReference>
<keyword evidence="1" id="KW-0812">Transmembrane</keyword>
<feature type="transmembrane region" description="Helical" evidence="1">
    <location>
        <begin position="387"/>
        <end position="405"/>
    </location>
</feature>
<evidence type="ECO:0000313" key="2">
    <source>
        <dbReference type="EMBL" id="SDE29706.1"/>
    </source>
</evidence>
<keyword evidence="1" id="KW-1133">Transmembrane helix</keyword>
<feature type="transmembrane region" description="Helical" evidence="1">
    <location>
        <begin position="17"/>
        <end position="37"/>
    </location>
</feature>
<feature type="transmembrane region" description="Helical" evidence="1">
    <location>
        <begin position="193"/>
        <end position="210"/>
    </location>
</feature>
<dbReference type="OrthoDB" id="2220917at2"/>
<name>A0A1G7BTM1_9SPHI</name>
<feature type="transmembrane region" description="Helical" evidence="1">
    <location>
        <begin position="425"/>
        <end position="443"/>
    </location>
</feature>
<feature type="transmembrane region" description="Helical" evidence="1">
    <location>
        <begin position="277"/>
        <end position="295"/>
    </location>
</feature>
<protein>
    <submittedName>
        <fullName evidence="2">Predicted membrane protein</fullName>
    </submittedName>
</protein>
<feature type="transmembrane region" description="Helical" evidence="1">
    <location>
        <begin position="356"/>
        <end position="375"/>
    </location>
</feature>
<dbReference type="EMBL" id="FNAI01000005">
    <property type="protein sequence ID" value="SDE29706.1"/>
    <property type="molecule type" value="Genomic_DNA"/>
</dbReference>
<proteinExistence type="predicted"/>
<feature type="transmembrane region" description="Helical" evidence="1">
    <location>
        <begin position="452"/>
        <end position="473"/>
    </location>
</feature>
<organism evidence="2 3">
    <name type="scientific">Mucilaginibacter pineti</name>
    <dbReference type="NCBI Taxonomy" id="1391627"/>
    <lineage>
        <taxon>Bacteria</taxon>
        <taxon>Pseudomonadati</taxon>
        <taxon>Bacteroidota</taxon>
        <taxon>Sphingobacteriia</taxon>
        <taxon>Sphingobacteriales</taxon>
        <taxon>Sphingobacteriaceae</taxon>
        <taxon>Mucilaginibacter</taxon>
    </lineage>
</organism>
<feature type="transmembrane region" description="Helical" evidence="1">
    <location>
        <begin position="167"/>
        <end position="186"/>
    </location>
</feature>
<keyword evidence="3" id="KW-1185">Reference proteome</keyword>
<evidence type="ECO:0000313" key="3">
    <source>
        <dbReference type="Proteomes" id="UP000199072"/>
    </source>
</evidence>
<feature type="transmembrane region" description="Helical" evidence="1">
    <location>
        <begin position="245"/>
        <end position="271"/>
    </location>
</feature>